<organism evidence="3 4">
    <name type="scientific">Electrophorus electricus</name>
    <name type="common">Electric eel</name>
    <name type="synonym">Gymnotus electricus</name>
    <dbReference type="NCBI Taxonomy" id="8005"/>
    <lineage>
        <taxon>Eukaryota</taxon>
        <taxon>Metazoa</taxon>
        <taxon>Chordata</taxon>
        <taxon>Craniata</taxon>
        <taxon>Vertebrata</taxon>
        <taxon>Euteleostomi</taxon>
        <taxon>Actinopterygii</taxon>
        <taxon>Neopterygii</taxon>
        <taxon>Teleostei</taxon>
        <taxon>Ostariophysi</taxon>
        <taxon>Gymnotiformes</taxon>
        <taxon>Gymnotoidei</taxon>
        <taxon>Gymnotidae</taxon>
        <taxon>Electrophorus</taxon>
    </lineage>
</organism>
<keyword evidence="4" id="KW-1185">Reference proteome</keyword>
<name>A0A4W4HA31_ELEEL</name>
<feature type="region of interest" description="Disordered" evidence="2">
    <location>
        <begin position="48"/>
        <end position="78"/>
    </location>
</feature>
<sequence length="175" mass="19101">MHCQTLRSFMRISPFTLSEKNNVVLKSAVFYKHLRTAVFLDSKVSHEKLSSQNKMPKKQKSTKSTQKQPATPTGPVSKIKDGEYAVAIHAKPGAKQNAVTDVTSEAVGVAIAAPPTDGEANAELVRYLSKVLSLKKSEVILDKGSKSREKVIKVKASISQEEVLERLKNEASQGP</sequence>
<dbReference type="InterPro" id="IPR003746">
    <property type="entry name" value="DUF167"/>
</dbReference>
<dbReference type="NCBIfam" id="TIGR00251">
    <property type="entry name" value="DUF167 family protein"/>
    <property type="match status" value="1"/>
</dbReference>
<dbReference type="GeneID" id="113579770"/>
<dbReference type="PANTHER" id="PTHR13420">
    <property type="entry name" value="UPF0235 PROTEIN C15ORF40"/>
    <property type="match status" value="1"/>
</dbReference>
<dbReference type="Ensembl" id="ENSEEET00000046163.2">
    <property type="protein sequence ID" value="ENSEEEP00000045656.2"/>
    <property type="gene ID" value="ENSEEEG00000021534.2"/>
</dbReference>
<proteinExistence type="inferred from homology"/>
<dbReference type="SUPFAM" id="SSF69786">
    <property type="entry name" value="YggU-like"/>
    <property type="match status" value="1"/>
</dbReference>
<dbReference type="PANTHER" id="PTHR13420:SF7">
    <property type="entry name" value="UPF0235 PROTEIN C15ORF40"/>
    <property type="match status" value="1"/>
</dbReference>
<dbReference type="HAMAP" id="MF_00634">
    <property type="entry name" value="UPF0235"/>
    <property type="match status" value="1"/>
</dbReference>
<evidence type="ECO:0000313" key="4">
    <source>
        <dbReference type="Proteomes" id="UP000314983"/>
    </source>
</evidence>
<evidence type="ECO:0000256" key="1">
    <source>
        <dbReference type="ARBA" id="ARBA00010364"/>
    </source>
</evidence>
<evidence type="ECO:0000313" key="3">
    <source>
        <dbReference type="Ensembl" id="ENSEEEP00000045656.2"/>
    </source>
</evidence>
<dbReference type="SMART" id="SM01152">
    <property type="entry name" value="DUF167"/>
    <property type="match status" value="1"/>
</dbReference>
<accession>A0A4W4HA31</accession>
<dbReference type="KEGG" id="eee:113579770"/>
<dbReference type="OMA" id="NVELCCC"/>
<dbReference type="STRING" id="8005.ENSEEEP00000045656"/>
<dbReference type="Pfam" id="PF02594">
    <property type="entry name" value="DUF167"/>
    <property type="match status" value="1"/>
</dbReference>
<reference evidence="4" key="2">
    <citation type="journal article" date="2017" name="Sci. Adv.">
        <title>A tail of two voltages: Proteomic comparison of the three electric organs of the electric eel.</title>
        <authorList>
            <person name="Traeger L.L."/>
            <person name="Sabat G."/>
            <person name="Barrett-Wilt G.A."/>
            <person name="Wells G.B."/>
            <person name="Sussman M.R."/>
        </authorList>
    </citation>
    <scope>NUCLEOTIDE SEQUENCE [LARGE SCALE GENOMIC DNA]</scope>
</reference>
<dbReference type="CTD" id="100342167"/>
<reference evidence="4" key="1">
    <citation type="journal article" date="2014" name="Science">
        <title>Nonhuman genetics. Genomic basis for the convergent evolution of electric organs.</title>
        <authorList>
            <person name="Gallant J.R."/>
            <person name="Traeger L.L."/>
            <person name="Volkening J.D."/>
            <person name="Moffett H."/>
            <person name="Chen P.H."/>
            <person name="Novina C.D."/>
            <person name="Phillips G.N.Jr."/>
            <person name="Anand R."/>
            <person name="Wells G.B."/>
            <person name="Pinch M."/>
            <person name="Guth R."/>
            <person name="Unguez G.A."/>
            <person name="Albert J.S."/>
            <person name="Zakon H.H."/>
            <person name="Samanta M.P."/>
            <person name="Sussman M.R."/>
        </authorList>
    </citation>
    <scope>NUCLEOTIDE SEQUENCE [LARGE SCALE GENOMIC DNA]</scope>
</reference>
<dbReference type="GeneTree" id="ENSGT00940000164795"/>
<reference evidence="3" key="4">
    <citation type="submission" date="2025-08" db="UniProtKB">
        <authorList>
            <consortium name="Ensembl"/>
        </authorList>
    </citation>
    <scope>IDENTIFICATION</scope>
</reference>
<reference evidence="3" key="5">
    <citation type="submission" date="2025-09" db="UniProtKB">
        <authorList>
            <consortium name="Ensembl"/>
        </authorList>
    </citation>
    <scope>IDENTIFICATION</scope>
</reference>
<dbReference type="AlphaFoldDB" id="A0A4W4HA31"/>
<dbReference type="Gene3D" id="3.30.1200.10">
    <property type="entry name" value="YggU-like"/>
    <property type="match status" value="1"/>
</dbReference>
<dbReference type="RefSeq" id="XP_026869741.2">
    <property type="nucleotide sequence ID" value="XM_027013940.2"/>
</dbReference>
<dbReference type="InterPro" id="IPR036591">
    <property type="entry name" value="YggU-like_sf"/>
</dbReference>
<gene>
    <name evidence="3" type="primary">c12h15orf40</name>
</gene>
<protein>
    <submittedName>
        <fullName evidence="3">Uncharacterized protein</fullName>
    </submittedName>
</protein>
<dbReference type="GO" id="GO:0005737">
    <property type="term" value="C:cytoplasm"/>
    <property type="evidence" value="ECO:0007669"/>
    <property type="project" value="TreeGrafter"/>
</dbReference>
<dbReference type="Proteomes" id="UP000314983">
    <property type="component" value="Chromosome 12"/>
</dbReference>
<evidence type="ECO:0000256" key="2">
    <source>
        <dbReference type="SAM" id="MobiDB-lite"/>
    </source>
</evidence>
<reference evidence="3" key="3">
    <citation type="submission" date="2020-05" db="EMBL/GenBank/DDBJ databases">
        <title>Electrophorus electricus (electric eel) genome, fEleEle1, primary haplotype.</title>
        <authorList>
            <person name="Myers G."/>
            <person name="Meyer A."/>
            <person name="Fedrigo O."/>
            <person name="Formenti G."/>
            <person name="Rhie A."/>
            <person name="Tracey A."/>
            <person name="Sims Y."/>
            <person name="Jarvis E.D."/>
        </authorList>
    </citation>
    <scope>NUCLEOTIDE SEQUENCE [LARGE SCALE GENOMIC DNA]</scope>
</reference>
<comment type="similarity">
    <text evidence="1">Belongs to the UPF0235 family.</text>
</comment>